<protein>
    <submittedName>
        <fullName evidence="1 2">Uncharacterized protein</fullName>
    </submittedName>
</protein>
<evidence type="ECO:0000313" key="2">
    <source>
        <dbReference type="EnsemblFungi" id="MAPG_02393T0"/>
    </source>
</evidence>
<reference evidence="1" key="1">
    <citation type="submission" date="2010-05" db="EMBL/GenBank/DDBJ databases">
        <title>The Genome Sequence of Magnaporthe poae strain ATCC 64411.</title>
        <authorList>
            <consortium name="The Broad Institute Genome Sequencing Platform"/>
            <consortium name="Broad Institute Genome Sequencing Center for Infectious Disease"/>
            <person name="Ma L.-J."/>
            <person name="Dead R."/>
            <person name="Young S."/>
            <person name="Zeng Q."/>
            <person name="Koehrsen M."/>
            <person name="Alvarado L."/>
            <person name="Berlin A."/>
            <person name="Chapman S.B."/>
            <person name="Chen Z."/>
            <person name="Freedman E."/>
            <person name="Gellesch M."/>
            <person name="Goldberg J."/>
            <person name="Griggs A."/>
            <person name="Gujja S."/>
            <person name="Heilman E.R."/>
            <person name="Heiman D."/>
            <person name="Hepburn T."/>
            <person name="Howarth C."/>
            <person name="Jen D."/>
            <person name="Larson L."/>
            <person name="Mehta T."/>
            <person name="Neiman D."/>
            <person name="Pearson M."/>
            <person name="Roberts A."/>
            <person name="Saif S."/>
            <person name="Shea T."/>
            <person name="Shenoy N."/>
            <person name="Sisk P."/>
            <person name="Stolte C."/>
            <person name="Sykes S."/>
            <person name="Walk T."/>
            <person name="White J."/>
            <person name="Yandava C."/>
            <person name="Haas B."/>
            <person name="Nusbaum C."/>
            <person name="Birren B."/>
        </authorList>
    </citation>
    <scope>NUCLEOTIDE SEQUENCE</scope>
    <source>
        <strain evidence="1">ATCC 64411</strain>
    </source>
</reference>
<dbReference type="EMBL" id="GL876967">
    <property type="protein sequence ID" value="KLU83329.1"/>
    <property type="molecule type" value="Genomic_DNA"/>
</dbReference>
<dbReference type="AlphaFoldDB" id="A0A0C4DR87"/>
<evidence type="ECO:0000313" key="1">
    <source>
        <dbReference type="EMBL" id="KLU83329.1"/>
    </source>
</evidence>
<gene>
    <name evidence="1" type="ORF">MAPG_02393</name>
</gene>
<organism evidence="2 3">
    <name type="scientific">Magnaporthiopsis poae (strain ATCC 64411 / 73-15)</name>
    <name type="common">Kentucky bluegrass fungus</name>
    <name type="synonym">Magnaporthe poae</name>
    <dbReference type="NCBI Taxonomy" id="644358"/>
    <lineage>
        <taxon>Eukaryota</taxon>
        <taxon>Fungi</taxon>
        <taxon>Dikarya</taxon>
        <taxon>Ascomycota</taxon>
        <taxon>Pezizomycotina</taxon>
        <taxon>Sordariomycetes</taxon>
        <taxon>Sordariomycetidae</taxon>
        <taxon>Magnaporthales</taxon>
        <taxon>Magnaporthaceae</taxon>
        <taxon>Magnaporthiopsis</taxon>
    </lineage>
</organism>
<reference evidence="1" key="3">
    <citation type="submission" date="2011-03" db="EMBL/GenBank/DDBJ databases">
        <title>Annotation of Magnaporthe poae ATCC 64411.</title>
        <authorList>
            <person name="Ma L.-J."/>
            <person name="Dead R."/>
            <person name="Young S.K."/>
            <person name="Zeng Q."/>
            <person name="Gargeya S."/>
            <person name="Fitzgerald M."/>
            <person name="Haas B."/>
            <person name="Abouelleil A."/>
            <person name="Alvarado L."/>
            <person name="Arachchi H.M."/>
            <person name="Berlin A."/>
            <person name="Brown A."/>
            <person name="Chapman S.B."/>
            <person name="Chen Z."/>
            <person name="Dunbar C."/>
            <person name="Freedman E."/>
            <person name="Gearin G."/>
            <person name="Gellesch M."/>
            <person name="Goldberg J."/>
            <person name="Griggs A."/>
            <person name="Gujja S."/>
            <person name="Heiman D."/>
            <person name="Howarth C."/>
            <person name="Larson L."/>
            <person name="Lui A."/>
            <person name="MacDonald P.J.P."/>
            <person name="Mehta T."/>
            <person name="Montmayeur A."/>
            <person name="Murphy C."/>
            <person name="Neiman D."/>
            <person name="Pearson M."/>
            <person name="Priest M."/>
            <person name="Roberts A."/>
            <person name="Saif S."/>
            <person name="Shea T."/>
            <person name="Shenoy N."/>
            <person name="Sisk P."/>
            <person name="Stolte C."/>
            <person name="Sykes S."/>
            <person name="Yandava C."/>
            <person name="Wortman J."/>
            <person name="Nusbaum C."/>
            <person name="Birren B."/>
        </authorList>
    </citation>
    <scope>NUCLEOTIDE SEQUENCE</scope>
    <source>
        <strain evidence="1">ATCC 64411</strain>
    </source>
</reference>
<accession>A0A0C4DR87</accession>
<dbReference type="EMBL" id="ADBL01000598">
    <property type="status" value="NOT_ANNOTATED_CDS"/>
    <property type="molecule type" value="Genomic_DNA"/>
</dbReference>
<dbReference type="Proteomes" id="UP000011715">
    <property type="component" value="Unassembled WGS sequence"/>
</dbReference>
<dbReference type="EnsemblFungi" id="MAPG_02393T0">
    <property type="protein sequence ID" value="MAPG_02393T0"/>
    <property type="gene ID" value="MAPG_02393"/>
</dbReference>
<dbReference type="VEuPathDB" id="FungiDB:MAPG_02393"/>
<reference evidence="3" key="2">
    <citation type="submission" date="2010-05" db="EMBL/GenBank/DDBJ databases">
        <title>The genome sequence of Magnaporthe poae strain ATCC 64411.</title>
        <authorList>
            <person name="Ma L.-J."/>
            <person name="Dead R."/>
            <person name="Young S."/>
            <person name="Zeng Q."/>
            <person name="Koehrsen M."/>
            <person name="Alvarado L."/>
            <person name="Berlin A."/>
            <person name="Chapman S.B."/>
            <person name="Chen Z."/>
            <person name="Freedman E."/>
            <person name="Gellesch M."/>
            <person name="Goldberg J."/>
            <person name="Griggs A."/>
            <person name="Gujja S."/>
            <person name="Heilman E.R."/>
            <person name="Heiman D."/>
            <person name="Hepburn T."/>
            <person name="Howarth C."/>
            <person name="Jen D."/>
            <person name="Larson L."/>
            <person name="Mehta T."/>
            <person name="Neiman D."/>
            <person name="Pearson M."/>
            <person name="Roberts A."/>
            <person name="Saif S."/>
            <person name="Shea T."/>
            <person name="Shenoy N."/>
            <person name="Sisk P."/>
            <person name="Stolte C."/>
            <person name="Sykes S."/>
            <person name="Walk T."/>
            <person name="White J."/>
            <person name="Yandava C."/>
            <person name="Haas B."/>
            <person name="Nusbaum C."/>
            <person name="Birren B."/>
        </authorList>
    </citation>
    <scope>NUCLEOTIDE SEQUENCE [LARGE SCALE GENOMIC DNA]</scope>
    <source>
        <strain evidence="3">ATCC 64411 / 73-15</strain>
    </source>
</reference>
<proteinExistence type="predicted"/>
<evidence type="ECO:0000313" key="3">
    <source>
        <dbReference type="Proteomes" id="UP000011715"/>
    </source>
</evidence>
<sequence length="143" mass="16245">MLAGTVWLLGPKLNEQNQLSKEKGMEMPDVLFHSAPIYLAATVRSQWIEHMAMNVETFTRIFKAAGSNCRLLNMNRPHSALMPLLHMYSAVGGNNLTHICMQFMMCVCVCVCGRGRNYGRKRGAEGWRQLDAKEGKRRTDSRR</sequence>
<reference evidence="2" key="4">
    <citation type="journal article" date="2015" name="G3 (Bethesda)">
        <title>Genome sequences of three phytopathogenic species of the Magnaporthaceae family of fungi.</title>
        <authorList>
            <person name="Okagaki L.H."/>
            <person name="Nunes C.C."/>
            <person name="Sailsbery J."/>
            <person name="Clay B."/>
            <person name="Brown D."/>
            <person name="John T."/>
            <person name="Oh Y."/>
            <person name="Young N."/>
            <person name="Fitzgerald M."/>
            <person name="Haas B.J."/>
            <person name="Zeng Q."/>
            <person name="Young S."/>
            <person name="Adiconis X."/>
            <person name="Fan L."/>
            <person name="Levin J.Z."/>
            <person name="Mitchell T.K."/>
            <person name="Okubara P.A."/>
            <person name="Farman M.L."/>
            <person name="Kohn L.M."/>
            <person name="Birren B."/>
            <person name="Ma L.-J."/>
            <person name="Dean R.A."/>
        </authorList>
    </citation>
    <scope>NUCLEOTIDE SEQUENCE</scope>
    <source>
        <strain evidence="2">ATCC 64411 / 73-15</strain>
    </source>
</reference>
<keyword evidence="3" id="KW-1185">Reference proteome</keyword>
<name>A0A0C4DR87_MAGP6</name>
<reference evidence="2" key="5">
    <citation type="submission" date="2015-06" db="UniProtKB">
        <authorList>
            <consortium name="EnsemblFungi"/>
        </authorList>
    </citation>
    <scope>IDENTIFICATION</scope>
    <source>
        <strain evidence="2">ATCC 64411</strain>
    </source>
</reference>